<keyword evidence="2" id="KW-1185">Reference proteome</keyword>
<gene>
    <name evidence="1" type="ORF">EDM56_10710</name>
</gene>
<dbReference type="EMBL" id="RHHQ01000008">
    <property type="protein sequence ID" value="RNB89642.1"/>
    <property type="molecule type" value="Genomic_DNA"/>
</dbReference>
<comment type="caution">
    <text evidence="1">The sequence shown here is derived from an EMBL/GenBank/DDBJ whole genome shotgun (WGS) entry which is preliminary data.</text>
</comment>
<dbReference type="AlphaFoldDB" id="A0A3M8DNG6"/>
<name>A0A3M8DNG6_9BACL</name>
<accession>A0A3M8DNG6</accession>
<dbReference type="RefSeq" id="WP_122917897.1">
    <property type="nucleotide sequence ID" value="NZ_RHHQ01000008.1"/>
</dbReference>
<dbReference type="OrthoDB" id="2382111at2"/>
<evidence type="ECO:0000313" key="2">
    <source>
        <dbReference type="Proteomes" id="UP000271031"/>
    </source>
</evidence>
<dbReference type="Proteomes" id="UP000271031">
    <property type="component" value="Unassembled WGS sequence"/>
</dbReference>
<evidence type="ECO:0000313" key="1">
    <source>
        <dbReference type="EMBL" id="RNB89642.1"/>
    </source>
</evidence>
<sequence>MGKTIMDGLEIVLANWKRMQSSDLDEAGDDAEQFEASFYRWIDQLRTWYRGLDHKPADLDEALAITEIAAITERLPTTLYLNFETELELIIEGQERDDDARYD</sequence>
<proteinExistence type="predicted"/>
<organism evidence="1 2">
    <name type="scientific">Brevibacillus fluminis</name>
    <dbReference type="NCBI Taxonomy" id="511487"/>
    <lineage>
        <taxon>Bacteria</taxon>
        <taxon>Bacillati</taxon>
        <taxon>Bacillota</taxon>
        <taxon>Bacilli</taxon>
        <taxon>Bacillales</taxon>
        <taxon>Paenibacillaceae</taxon>
        <taxon>Brevibacillus</taxon>
    </lineage>
</organism>
<protein>
    <submittedName>
        <fullName evidence="1">Uncharacterized protein</fullName>
    </submittedName>
</protein>
<reference evidence="1 2" key="1">
    <citation type="submission" date="2018-10" db="EMBL/GenBank/DDBJ databases">
        <title>Phylogenomics of Brevibacillus.</title>
        <authorList>
            <person name="Dunlap C."/>
        </authorList>
    </citation>
    <scope>NUCLEOTIDE SEQUENCE [LARGE SCALE GENOMIC DNA]</scope>
    <source>
        <strain evidence="1 2">JCM 15716</strain>
    </source>
</reference>